<name>A0A4S8MYB0_DENBC</name>
<dbReference type="Gene3D" id="3.10.50.10">
    <property type="match status" value="1"/>
</dbReference>
<dbReference type="SMART" id="SM00636">
    <property type="entry name" value="Glyco_18"/>
    <property type="match status" value="1"/>
</dbReference>
<dbReference type="InterPro" id="IPR029070">
    <property type="entry name" value="Chitinase_insertion_sf"/>
</dbReference>
<feature type="chain" id="PRO_5020296743" evidence="1">
    <location>
        <begin position="24"/>
        <end position="419"/>
    </location>
</feature>
<organism evidence="3 4">
    <name type="scientific">Dendrothele bispora (strain CBS 962.96)</name>
    <dbReference type="NCBI Taxonomy" id="1314807"/>
    <lineage>
        <taxon>Eukaryota</taxon>
        <taxon>Fungi</taxon>
        <taxon>Dikarya</taxon>
        <taxon>Basidiomycota</taxon>
        <taxon>Agaricomycotina</taxon>
        <taxon>Agaricomycetes</taxon>
        <taxon>Agaricomycetidae</taxon>
        <taxon>Agaricales</taxon>
        <taxon>Agaricales incertae sedis</taxon>
        <taxon>Dendrothele</taxon>
    </lineage>
</organism>
<dbReference type="PANTHER" id="PTHR11177:SF392">
    <property type="entry name" value="HAP41P"/>
    <property type="match status" value="1"/>
</dbReference>
<feature type="domain" description="GH18" evidence="2">
    <location>
        <begin position="27"/>
        <end position="417"/>
    </location>
</feature>
<dbReference type="PANTHER" id="PTHR11177">
    <property type="entry name" value="CHITINASE"/>
    <property type="match status" value="1"/>
</dbReference>
<keyword evidence="3" id="KW-0378">Hydrolase</keyword>
<proteinExistence type="predicted"/>
<evidence type="ECO:0000313" key="3">
    <source>
        <dbReference type="EMBL" id="THV08265.1"/>
    </source>
</evidence>
<dbReference type="AlphaFoldDB" id="A0A4S8MYB0"/>
<dbReference type="Proteomes" id="UP000297245">
    <property type="component" value="Unassembled WGS sequence"/>
</dbReference>
<dbReference type="InterPro" id="IPR050314">
    <property type="entry name" value="Glycosyl_Hydrlase_18"/>
</dbReference>
<dbReference type="EMBL" id="ML179035">
    <property type="protein sequence ID" value="THV08265.1"/>
    <property type="molecule type" value="Genomic_DNA"/>
</dbReference>
<dbReference type="Gene3D" id="3.20.20.80">
    <property type="entry name" value="Glycosidases"/>
    <property type="match status" value="1"/>
</dbReference>
<dbReference type="OrthoDB" id="73875at2759"/>
<dbReference type="SUPFAM" id="SSF51445">
    <property type="entry name" value="(Trans)glycosidases"/>
    <property type="match status" value="1"/>
</dbReference>
<dbReference type="GO" id="GO:0004568">
    <property type="term" value="F:chitinase activity"/>
    <property type="evidence" value="ECO:0007669"/>
    <property type="project" value="TreeGrafter"/>
</dbReference>
<gene>
    <name evidence="3" type="ORF">K435DRAFT_814747</name>
</gene>
<dbReference type="InterPro" id="IPR001223">
    <property type="entry name" value="Glyco_hydro18_cat"/>
</dbReference>
<dbReference type="GO" id="GO:0008061">
    <property type="term" value="F:chitin binding"/>
    <property type="evidence" value="ECO:0007669"/>
    <property type="project" value="InterPro"/>
</dbReference>
<dbReference type="InterPro" id="IPR017853">
    <property type="entry name" value="GH"/>
</dbReference>
<evidence type="ECO:0000259" key="2">
    <source>
        <dbReference type="PROSITE" id="PS51910"/>
    </source>
</evidence>
<dbReference type="InterPro" id="IPR011583">
    <property type="entry name" value="Chitinase_II/V-like_cat"/>
</dbReference>
<dbReference type="GO" id="GO:0006032">
    <property type="term" value="P:chitin catabolic process"/>
    <property type="evidence" value="ECO:0007669"/>
    <property type="project" value="TreeGrafter"/>
</dbReference>
<dbReference type="GO" id="GO:0005975">
    <property type="term" value="P:carbohydrate metabolic process"/>
    <property type="evidence" value="ECO:0007669"/>
    <property type="project" value="InterPro"/>
</dbReference>
<evidence type="ECO:0000313" key="4">
    <source>
        <dbReference type="Proteomes" id="UP000297245"/>
    </source>
</evidence>
<keyword evidence="1" id="KW-0732">Signal</keyword>
<dbReference type="Pfam" id="PF00704">
    <property type="entry name" value="Glyco_hydro_18"/>
    <property type="match status" value="1"/>
</dbReference>
<dbReference type="PROSITE" id="PS51910">
    <property type="entry name" value="GH18_2"/>
    <property type="match status" value="1"/>
</dbReference>
<sequence length="419" mass="45417">MLSILSFSLYFALLSNGLSFTHAVSPKIAVAYFAGWHSTNSTPTFSVSDVSWEKYTKLTYAFAVTTEDPGQLSLEGSAGENLPSFVEEAHKHNVSAAISIGGWSGSRFWSTAVGSSKNRTIFVKTITDFVTRYGLDAVDFDWEYPNRQGLGCNTINDNDTANFLEFLKELRLDPVGSQLMLSAAVSITPFSGPDGNPSSDVSEFAKYLNYITLMNYDIWGSWSSAVGPNAPLNDTCAAPANQQGSAVFAVKRWNDAGFPLDQIVLAVATYGHSFSVKKSDAFVNGSSTELAAYPPFNASAFPLGDSWDTSAGTVDFCGVAQNNGGNWDFWAVVEAGLYDQNGKPAQGVPYRFDDCSKTPYVYLEDREIMISFDDPESWAAKGEFISDMGLAGFAIWEAGGDYNDLMLDAIRGTAGFEDN</sequence>
<feature type="signal peptide" evidence="1">
    <location>
        <begin position="1"/>
        <end position="23"/>
    </location>
</feature>
<reference evidence="3 4" key="1">
    <citation type="journal article" date="2019" name="Nat. Ecol. Evol.">
        <title>Megaphylogeny resolves global patterns of mushroom evolution.</title>
        <authorList>
            <person name="Varga T."/>
            <person name="Krizsan K."/>
            <person name="Foldi C."/>
            <person name="Dima B."/>
            <person name="Sanchez-Garcia M."/>
            <person name="Sanchez-Ramirez S."/>
            <person name="Szollosi G.J."/>
            <person name="Szarkandi J.G."/>
            <person name="Papp V."/>
            <person name="Albert L."/>
            <person name="Andreopoulos W."/>
            <person name="Angelini C."/>
            <person name="Antonin V."/>
            <person name="Barry K.W."/>
            <person name="Bougher N.L."/>
            <person name="Buchanan P."/>
            <person name="Buyck B."/>
            <person name="Bense V."/>
            <person name="Catcheside P."/>
            <person name="Chovatia M."/>
            <person name="Cooper J."/>
            <person name="Damon W."/>
            <person name="Desjardin D."/>
            <person name="Finy P."/>
            <person name="Geml J."/>
            <person name="Haridas S."/>
            <person name="Hughes K."/>
            <person name="Justo A."/>
            <person name="Karasinski D."/>
            <person name="Kautmanova I."/>
            <person name="Kiss B."/>
            <person name="Kocsube S."/>
            <person name="Kotiranta H."/>
            <person name="LaButti K.M."/>
            <person name="Lechner B.E."/>
            <person name="Liimatainen K."/>
            <person name="Lipzen A."/>
            <person name="Lukacs Z."/>
            <person name="Mihaltcheva S."/>
            <person name="Morgado L.N."/>
            <person name="Niskanen T."/>
            <person name="Noordeloos M.E."/>
            <person name="Ohm R.A."/>
            <person name="Ortiz-Santana B."/>
            <person name="Ovrebo C."/>
            <person name="Racz N."/>
            <person name="Riley R."/>
            <person name="Savchenko A."/>
            <person name="Shiryaev A."/>
            <person name="Soop K."/>
            <person name="Spirin V."/>
            <person name="Szebenyi C."/>
            <person name="Tomsovsky M."/>
            <person name="Tulloss R.E."/>
            <person name="Uehling J."/>
            <person name="Grigoriev I.V."/>
            <person name="Vagvolgyi C."/>
            <person name="Papp T."/>
            <person name="Martin F.M."/>
            <person name="Miettinen O."/>
            <person name="Hibbett D.S."/>
            <person name="Nagy L.G."/>
        </authorList>
    </citation>
    <scope>NUCLEOTIDE SEQUENCE [LARGE SCALE GENOMIC DNA]</scope>
    <source>
        <strain evidence="3 4">CBS 962.96</strain>
    </source>
</reference>
<evidence type="ECO:0000256" key="1">
    <source>
        <dbReference type="SAM" id="SignalP"/>
    </source>
</evidence>
<keyword evidence="4" id="KW-1185">Reference proteome</keyword>
<protein>
    <submittedName>
        <fullName evidence="3">Glycoside hydrolase family 18 protein</fullName>
    </submittedName>
</protein>
<dbReference type="GO" id="GO:0005576">
    <property type="term" value="C:extracellular region"/>
    <property type="evidence" value="ECO:0007669"/>
    <property type="project" value="TreeGrafter"/>
</dbReference>
<dbReference type="SUPFAM" id="SSF54556">
    <property type="entry name" value="Chitinase insertion domain"/>
    <property type="match status" value="1"/>
</dbReference>
<accession>A0A4S8MYB0</accession>